<keyword evidence="3" id="KW-1185">Reference proteome</keyword>
<dbReference type="AlphaFoldDB" id="A0A9W6X5Y0"/>
<evidence type="ECO:0000313" key="2">
    <source>
        <dbReference type="EMBL" id="GMF32169.1"/>
    </source>
</evidence>
<organism evidence="2 3">
    <name type="scientific">Phytophthora fragariaefolia</name>
    <dbReference type="NCBI Taxonomy" id="1490495"/>
    <lineage>
        <taxon>Eukaryota</taxon>
        <taxon>Sar</taxon>
        <taxon>Stramenopiles</taxon>
        <taxon>Oomycota</taxon>
        <taxon>Peronosporomycetes</taxon>
        <taxon>Peronosporales</taxon>
        <taxon>Peronosporaceae</taxon>
        <taxon>Phytophthora</taxon>
    </lineage>
</organism>
<evidence type="ECO:0000313" key="3">
    <source>
        <dbReference type="Proteomes" id="UP001165121"/>
    </source>
</evidence>
<protein>
    <submittedName>
        <fullName evidence="2">Unnamed protein product</fullName>
    </submittedName>
</protein>
<sequence length="109" mass="12376">MILGDSDGNKYDPFLVFKSKPSLIASTRAANEGYEFLIPEAYGVRELQFNSDTSDREDDMTAPPKRPMRQAQGMQPFQLQAPARKDITIWISVACRHLRFKMASKECGF</sequence>
<name>A0A9W6X5Y0_9STRA</name>
<evidence type="ECO:0000256" key="1">
    <source>
        <dbReference type="SAM" id="MobiDB-lite"/>
    </source>
</evidence>
<proteinExistence type="predicted"/>
<dbReference type="Proteomes" id="UP001165121">
    <property type="component" value="Unassembled WGS sequence"/>
</dbReference>
<reference evidence="2" key="1">
    <citation type="submission" date="2023-04" db="EMBL/GenBank/DDBJ databases">
        <title>Phytophthora fragariaefolia NBRC 109709.</title>
        <authorList>
            <person name="Ichikawa N."/>
            <person name="Sato H."/>
            <person name="Tonouchi N."/>
        </authorList>
    </citation>
    <scope>NUCLEOTIDE SEQUENCE</scope>
    <source>
        <strain evidence="2">NBRC 109709</strain>
    </source>
</reference>
<feature type="region of interest" description="Disordered" evidence="1">
    <location>
        <begin position="50"/>
        <end position="73"/>
    </location>
</feature>
<accession>A0A9W6X5Y0</accession>
<gene>
    <name evidence="2" type="ORF">Pfra01_000757200</name>
</gene>
<comment type="caution">
    <text evidence="2">The sequence shown here is derived from an EMBL/GenBank/DDBJ whole genome shotgun (WGS) entry which is preliminary data.</text>
</comment>
<dbReference type="EMBL" id="BSXT01000676">
    <property type="protein sequence ID" value="GMF32169.1"/>
    <property type="molecule type" value="Genomic_DNA"/>
</dbReference>